<dbReference type="HOGENOM" id="CLU_1698240_0_0_1"/>
<feature type="region of interest" description="Disordered" evidence="1">
    <location>
        <begin position="1"/>
        <end position="32"/>
    </location>
</feature>
<name>A0A0E0BPR1_9ORYZ</name>
<feature type="compositionally biased region" description="Polar residues" evidence="1">
    <location>
        <begin position="1"/>
        <end position="11"/>
    </location>
</feature>
<accession>A0A0E0BPR1</accession>
<dbReference type="EnsemblPlants" id="OGLUM12G05410.1">
    <property type="protein sequence ID" value="OGLUM12G05410.1"/>
    <property type="gene ID" value="OGLUM12G05410"/>
</dbReference>
<evidence type="ECO:0000313" key="3">
    <source>
        <dbReference type="Proteomes" id="UP000026961"/>
    </source>
</evidence>
<organism evidence="2">
    <name type="scientific">Oryza glumipatula</name>
    <dbReference type="NCBI Taxonomy" id="40148"/>
    <lineage>
        <taxon>Eukaryota</taxon>
        <taxon>Viridiplantae</taxon>
        <taxon>Streptophyta</taxon>
        <taxon>Embryophyta</taxon>
        <taxon>Tracheophyta</taxon>
        <taxon>Spermatophyta</taxon>
        <taxon>Magnoliopsida</taxon>
        <taxon>Liliopsida</taxon>
        <taxon>Poales</taxon>
        <taxon>Poaceae</taxon>
        <taxon>BOP clade</taxon>
        <taxon>Oryzoideae</taxon>
        <taxon>Oryzeae</taxon>
        <taxon>Oryzinae</taxon>
        <taxon>Oryza</taxon>
    </lineage>
</organism>
<sequence>MSITKITAKSPNENDESHIKYQPDAATLGPNEEAKNAICKSSLNSKARDIIEIYNKLTRSGENDPCKLGKGCAQKLQKLSDNLSNNVFSSKPASPFSIPGEDEIDAPEAISSARTLHFGRSNKIKPSIDFNGADMRCSSPVGSSLISVAAILKPR</sequence>
<reference evidence="2" key="2">
    <citation type="submission" date="2018-05" db="EMBL/GenBank/DDBJ databases">
        <title>OgluRS3 (Oryza glumaepatula Reference Sequence Version 3).</title>
        <authorList>
            <person name="Zhang J."/>
            <person name="Kudrna D."/>
            <person name="Lee S."/>
            <person name="Talag J."/>
            <person name="Welchert J."/>
            <person name="Wing R.A."/>
        </authorList>
    </citation>
    <scope>NUCLEOTIDE SEQUENCE [LARGE SCALE GENOMIC DNA]</scope>
</reference>
<dbReference type="AlphaFoldDB" id="A0A0E0BPR1"/>
<keyword evidence="3" id="KW-1185">Reference proteome</keyword>
<evidence type="ECO:0000256" key="1">
    <source>
        <dbReference type="SAM" id="MobiDB-lite"/>
    </source>
</evidence>
<dbReference type="Proteomes" id="UP000026961">
    <property type="component" value="Chromosome 12"/>
</dbReference>
<proteinExistence type="predicted"/>
<dbReference type="Gramene" id="OGLUM12G05410.1">
    <property type="protein sequence ID" value="OGLUM12G05410.1"/>
    <property type="gene ID" value="OGLUM12G05410"/>
</dbReference>
<evidence type="ECO:0000313" key="2">
    <source>
        <dbReference type="EnsemblPlants" id="OGLUM12G05410.1"/>
    </source>
</evidence>
<reference evidence="2" key="1">
    <citation type="submission" date="2015-04" db="UniProtKB">
        <authorList>
            <consortium name="EnsemblPlants"/>
        </authorList>
    </citation>
    <scope>IDENTIFICATION</scope>
</reference>
<protein>
    <submittedName>
        <fullName evidence="2">Uncharacterized protein</fullName>
    </submittedName>
</protein>